<dbReference type="Proteomes" id="UP000002429">
    <property type="component" value="Plasmid megaplasmid"/>
</dbReference>
<dbReference type="EMBL" id="CP000353">
    <property type="protein sequence ID" value="ADC45235.1"/>
    <property type="molecule type" value="Genomic_DNA"/>
</dbReference>
<keyword evidence="2" id="KW-1185">Reference proteome</keyword>
<accession>D3DY65</accession>
<keyword evidence="1" id="KW-0614">Plasmid</keyword>
<dbReference type="KEGG" id="rme:Rmet_6635"/>
<protein>
    <submittedName>
        <fullName evidence="1">Uncharacterized protein</fullName>
    </submittedName>
</protein>
<proteinExistence type="predicted"/>
<sequence>MSSRHELSKLNNASTGLSGYTHNYSAQSVHSHLQFKFCYSNLEKFLPLPFSTASPEC</sequence>
<dbReference type="HOGENOM" id="CLU_2993484_0_0_4"/>
<evidence type="ECO:0000313" key="2">
    <source>
        <dbReference type="Proteomes" id="UP000002429"/>
    </source>
</evidence>
<dbReference type="AlphaFoldDB" id="D3DY65"/>
<reference evidence="2" key="1">
    <citation type="journal article" date="2010" name="PLoS ONE">
        <title>The complete genome sequence of Cupriavidus metallidurans strain CH34, a master survivalist in harsh and anthropogenic environments.</title>
        <authorList>
            <person name="Janssen P.J."/>
            <person name="Van Houdt R."/>
            <person name="Moors H."/>
            <person name="Monsieurs P."/>
            <person name="Morin N."/>
            <person name="Michaux A."/>
            <person name="Benotmane M.A."/>
            <person name="Leys N."/>
            <person name="Vallaeys T."/>
            <person name="Lapidus A."/>
            <person name="Monchy S."/>
            <person name="Medigue C."/>
            <person name="Taghavi S."/>
            <person name="McCorkle S."/>
            <person name="Dunn J."/>
            <person name="van der Lelie D."/>
            <person name="Mergeay M."/>
        </authorList>
    </citation>
    <scope>NUCLEOTIDE SEQUENCE [LARGE SCALE GENOMIC DNA]</scope>
    <source>
        <strain evidence="2">ATCC 43123 / DSM 2839 / NBRC 102507 / CH34</strain>
    </source>
</reference>
<geneLocation type="plasmid" evidence="1 2">
    <name>megaplasmid</name>
</geneLocation>
<organism evidence="1 2">
    <name type="scientific">Cupriavidus metallidurans (strain ATCC 43123 / DSM 2839 / NBRC 102507 / CH34)</name>
    <name type="common">Ralstonia metallidurans</name>
    <dbReference type="NCBI Taxonomy" id="266264"/>
    <lineage>
        <taxon>Bacteria</taxon>
        <taxon>Pseudomonadati</taxon>
        <taxon>Pseudomonadota</taxon>
        <taxon>Betaproteobacteria</taxon>
        <taxon>Burkholderiales</taxon>
        <taxon>Burkholderiaceae</taxon>
        <taxon>Cupriavidus</taxon>
    </lineage>
</organism>
<name>D3DY65_CUPMC</name>
<gene>
    <name evidence="1" type="ordered locus">Rmet_6635</name>
</gene>
<evidence type="ECO:0000313" key="1">
    <source>
        <dbReference type="EMBL" id="ADC45235.1"/>
    </source>
</evidence>